<comment type="caution">
    <text evidence="2">The sequence shown here is derived from an EMBL/GenBank/DDBJ whole genome shotgun (WGS) entry which is preliminary data.</text>
</comment>
<feature type="transmembrane region" description="Helical" evidence="1">
    <location>
        <begin position="148"/>
        <end position="166"/>
    </location>
</feature>
<keyword evidence="1" id="KW-1133">Transmembrane helix</keyword>
<dbReference type="InterPro" id="IPR043715">
    <property type="entry name" value="DUF5656"/>
</dbReference>
<proteinExistence type="predicted"/>
<dbReference type="EMBL" id="MHIB01000009">
    <property type="protein sequence ID" value="OGY44903.1"/>
    <property type="molecule type" value="Genomic_DNA"/>
</dbReference>
<name>A0A1G1XXQ1_9BACT</name>
<feature type="transmembrane region" description="Helical" evidence="1">
    <location>
        <begin position="202"/>
        <end position="224"/>
    </location>
</feature>
<organism evidence="2 3">
    <name type="scientific">Candidatus Buchananbacteria bacterium RIFCSPHIGHO2_01_FULL_39_14</name>
    <dbReference type="NCBI Taxonomy" id="1797532"/>
    <lineage>
        <taxon>Bacteria</taxon>
        <taxon>Candidatus Buchananiibacteriota</taxon>
    </lineage>
</organism>
<reference evidence="2 3" key="1">
    <citation type="journal article" date="2016" name="Nat. Commun.">
        <title>Thousands of microbial genomes shed light on interconnected biogeochemical processes in an aquifer system.</title>
        <authorList>
            <person name="Anantharaman K."/>
            <person name="Brown C.T."/>
            <person name="Hug L.A."/>
            <person name="Sharon I."/>
            <person name="Castelle C.J."/>
            <person name="Probst A.J."/>
            <person name="Thomas B.C."/>
            <person name="Singh A."/>
            <person name="Wilkins M.J."/>
            <person name="Karaoz U."/>
            <person name="Brodie E.L."/>
            <person name="Williams K.H."/>
            <person name="Hubbard S.S."/>
            <person name="Banfield J.F."/>
        </authorList>
    </citation>
    <scope>NUCLEOTIDE SEQUENCE [LARGE SCALE GENOMIC DNA]</scope>
</reference>
<evidence type="ECO:0000313" key="2">
    <source>
        <dbReference type="EMBL" id="OGY44903.1"/>
    </source>
</evidence>
<dbReference type="Pfam" id="PF18900">
    <property type="entry name" value="DUF5656"/>
    <property type="match status" value="1"/>
</dbReference>
<accession>A0A1G1XXQ1</accession>
<feature type="transmembrane region" description="Helical" evidence="1">
    <location>
        <begin position="7"/>
        <end position="24"/>
    </location>
</feature>
<feature type="transmembrane region" description="Helical" evidence="1">
    <location>
        <begin position="178"/>
        <end position="196"/>
    </location>
</feature>
<evidence type="ECO:0000313" key="3">
    <source>
        <dbReference type="Proteomes" id="UP000178930"/>
    </source>
</evidence>
<feature type="transmembrane region" description="Helical" evidence="1">
    <location>
        <begin position="89"/>
        <end position="108"/>
    </location>
</feature>
<sequence>MTLLNHFIPVFTPILILILIEILLQKPRQIYWLVPFACFLIILSLFQLTGKKIKNEKFWRYLITPILFFLSGTTFFVFLDGIYFRQGVAIALVIALAVYLEVIFLWFCERLKYQAHSLENISVHLNLVTIFLTASSLVGLVIFIGLPLWLMIIIFVFFVTLLNYELIWSSGVAPKLGWLYSLVITLAMTEIFWAVNFLPTSVYVDGLIISLSYYLITGLARNWLIGVKEKKVIKRYLFVSLICLLIVFLTAKWF</sequence>
<feature type="transmembrane region" description="Helical" evidence="1">
    <location>
        <begin position="236"/>
        <end position="253"/>
    </location>
</feature>
<protein>
    <submittedName>
        <fullName evidence="2">Uncharacterized protein</fullName>
    </submittedName>
</protein>
<dbReference type="Proteomes" id="UP000178930">
    <property type="component" value="Unassembled WGS sequence"/>
</dbReference>
<keyword evidence="1" id="KW-0472">Membrane</keyword>
<feature type="transmembrane region" description="Helical" evidence="1">
    <location>
        <begin position="120"/>
        <end position="142"/>
    </location>
</feature>
<feature type="transmembrane region" description="Helical" evidence="1">
    <location>
        <begin position="30"/>
        <end position="49"/>
    </location>
</feature>
<dbReference type="STRING" id="1797532.A2729_03935"/>
<evidence type="ECO:0000256" key="1">
    <source>
        <dbReference type="SAM" id="Phobius"/>
    </source>
</evidence>
<dbReference type="AlphaFoldDB" id="A0A1G1XXQ1"/>
<gene>
    <name evidence="2" type="ORF">A2729_03935</name>
</gene>
<keyword evidence="1" id="KW-0812">Transmembrane</keyword>
<feature type="transmembrane region" description="Helical" evidence="1">
    <location>
        <begin position="61"/>
        <end position="83"/>
    </location>
</feature>